<dbReference type="SUPFAM" id="SSF53955">
    <property type="entry name" value="Lysozyme-like"/>
    <property type="match status" value="1"/>
</dbReference>
<keyword evidence="33" id="KW-1185">Reference proteome</keyword>
<dbReference type="GO" id="GO:0030288">
    <property type="term" value="C:outer membrane-bounded periplasmic space"/>
    <property type="evidence" value="ECO:0007669"/>
    <property type="project" value="TreeGrafter"/>
</dbReference>
<dbReference type="EMBL" id="CP000319">
    <property type="protein sequence ID" value="ABE62638.1"/>
    <property type="molecule type" value="Genomic_DNA"/>
</dbReference>
<protein>
    <recommendedName>
        <fullName evidence="6">Penicillin-binding protein 1A</fullName>
        <ecNumber evidence="24">2.4.99.28</ecNumber>
        <ecNumber evidence="5">3.4.16.4</ecNumber>
    </recommendedName>
</protein>
<evidence type="ECO:0000256" key="9">
    <source>
        <dbReference type="ARBA" id="ARBA00022645"/>
    </source>
</evidence>
<dbReference type="GO" id="GO:0071555">
    <property type="term" value="P:cell wall organization"/>
    <property type="evidence" value="ECO:0007669"/>
    <property type="project" value="UniProtKB-KW"/>
</dbReference>
<dbReference type="AlphaFoldDB" id="Q1QMA9"/>
<evidence type="ECO:0000256" key="23">
    <source>
        <dbReference type="ARBA" id="ARBA00034000"/>
    </source>
</evidence>
<evidence type="ECO:0000256" key="7">
    <source>
        <dbReference type="ARBA" id="ARBA00022475"/>
    </source>
</evidence>
<dbReference type="PANTHER" id="PTHR32282:SF27">
    <property type="entry name" value="PENICILLIN-BINDING PROTEIN 1A"/>
    <property type="match status" value="1"/>
</dbReference>
<keyword evidence="22" id="KW-0961">Cell wall biogenesis/degradation</keyword>
<evidence type="ECO:0000313" key="32">
    <source>
        <dbReference type="EMBL" id="ABE62638.1"/>
    </source>
</evidence>
<keyword evidence="11 32" id="KW-0328">Glycosyltransferase</keyword>
<evidence type="ECO:0000256" key="14">
    <source>
        <dbReference type="ARBA" id="ARBA00022801"/>
    </source>
</evidence>
<dbReference type="FunFam" id="3.40.710.10:FF:000041">
    <property type="entry name" value="Penicillin-binding protein 1A"/>
    <property type="match status" value="1"/>
</dbReference>
<dbReference type="Pfam" id="PF17092">
    <property type="entry name" value="PCB_OB"/>
    <property type="match status" value="1"/>
</dbReference>
<dbReference type="Proteomes" id="UP000001953">
    <property type="component" value="Chromosome"/>
</dbReference>
<feature type="region of interest" description="Disordered" evidence="27">
    <location>
        <begin position="818"/>
        <end position="843"/>
    </location>
</feature>
<dbReference type="InterPro" id="IPR001264">
    <property type="entry name" value="Glyco_trans_51"/>
</dbReference>
<keyword evidence="19 28" id="KW-0472">Membrane</keyword>
<sequence>MSPGRRQRNGHSIMRLLLRFMGFLFAAGTILFLVGVAAAAALIWHFSKDLPDYSQLQNYEPPVMTRVHASDGSLLGEYAKERRLYLPIQAVPKLVINAFLAAEDKNFYEHGGIDYPGMLRAALLYAQNFGSNKRPQGASTITQQVAKNFLLTNEVSFTRKIKEALLAMRIERAYSKDKILELYLNEIYLGLGAYGIAAASLVYFDKSVNELTVAEAAYLAALPKAPSTLHPVKNHDRAVERRDYVIDRLLENGWIKQADADKARKAPLIVTSRANGAHTFAGEYFAEEVRRDLFERYGEKKLYEGGLSVRTTLDPKLQAIARKTMANGLVTYDEAQGWRGAISKLDISGDWGVKLADVKSLSDIAPWRMAVVLESDDKSARIGLQPGRELGGAVSKERQTGLITLDGVKWAKVASGSTRGRSPTKVSQVLSPGDVIYADPLIAKNGKVVDGEYRLRQLPEVSGAMVTMDPWTGRVLAMVGGFSFDQSQFNRATQAYRQPGSSFKPIVYSTALDNGYTPSTVIVDAPIEIDQGQGSGVWRPENYSKEKYYGPQTLRNALRLSLNTVTVRLAQDIGMPLIGEYAKRFGIYDELPNYLSYALGAGETTVLRMVTAYSMFDNGGRRVKPTLIDRIQDRYGHTIYKHDTRECRGCDAPEGWKNQPEPQLIDHREQVLDSMTAYQITSMMEGVVQAGTATVMRDVGKPIAGKTGTTNDQKDAWFIGFSPDLVVGVYIGYDKPRNLGRTATGGHLAAPIARDFMKVALADKPATPFRIPAGIKLVRVDAKTGMRAGPGDTGKTILEAFKPGTAPPDNYSVIGVADADGRQPQPLPDADRSLFRPGTGGLY</sequence>
<comment type="subcellular location">
    <subcellularLocation>
        <location evidence="1">Cell inner membrane</location>
        <topology evidence="1">Single-pass type II membrane protein</topology>
    </subcellularLocation>
</comment>
<evidence type="ECO:0000256" key="16">
    <source>
        <dbReference type="ARBA" id="ARBA00022968"/>
    </source>
</evidence>
<dbReference type="Pfam" id="PF00912">
    <property type="entry name" value="Transgly"/>
    <property type="match status" value="1"/>
</dbReference>
<dbReference type="GO" id="GO:0006508">
    <property type="term" value="P:proteolysis"/>
    <property type="evidence" value="ECO:0007669"/>
    <property type="project" value="UniProtKB-KW"/>
</dbReference>
<evidence type="ECO:0000256" key="21">
    <source>
        <dbReference type="ARBA" id="ARBA00023268"/>
    </source>
</evidence>
<evidence type="ECO:0000256" key="6">
    <source>
        <dbReference type="ARBA" id="ARBA00018638"/>
    </source>
</evidence>
<dbReference type="GO" id="GO:0008955">
    <property type="term" value="F:peptidoglycan glycosyltransferase activity"/>
    <property type="evidence" value="ECO:0007669"/>
    <property type="project" value="UniProtKB-EC"/>
</dbReference>
<evidence type="ECO:0000256" key="17">
    <source>
        <dbReference type="ARBA" id="ARBA00022984"/>
    </source>
</evidence>
<dbReference type="SUPFAM" id="SSF56601">
    <property type="entry name" value="beta-lactamase/transpeptidase-like"/>
    <property type="match status" value="1"/>
</dbReference>
<dbReference type="InterPro" id="IPR031376">
    <property type="entry name" value="PCB_OB"/>
</dbReference>
<dbReference type="InterPro" id="IPR050396">
    <property type="entry name" value="Glycosyltr_51/Transpeptidase"/>
</dbReference>
<evidence type="ECO:0000256" key="22">
    <source>
        <dbReference type="ARBA" id="ARBA00023316"/>
    </source>
</evidence>
<dbReference type="GO" id="GO:0008658">
    <property type="term" value="F:penicillin binding"/>
    <property type="evidence" value="ECO:0007669"/>
    <property type="project" value="InterPro"/>
</dbReference>
<evidence type="ECO:0000313" key="33">
    <source>
        <dbReference type="Proteomes" id="UP000001953"/>
    </source>
</evidence>
<dbReference type="HOGENOM" id="CLU_006354_2_4_5"/>
<keyword evidence="20" id="KW-0046">Antibiotic resistance</keyword>
<dbReference type="NCBIfam" id="TIGR02074">
    <property type="entry name" value="PBP_1a_fam"/>
    <property type="match status" value="1"/>
</dbReference>
<evidence type="ECO:0000256" key="13">
    <source>
        <dbReference type="ARBA" id="ARBA00022692"/>
    </source>
</evidence>
<dbReference type="UniPathway" id="UPA00219"/>
<evidence type="ECO:0000256" key="26">
    <source>
        <dbReference type="ARBA" id="ARBA00060592"/>
    </source>
</evidence>
<dbReference type="GO" id="GO:0008360">
    <property type="term" value="P:regulation of cell shape"/>
    <property type="evidence" value="ECO:0007669"/>
    <property type="project" value="UniProtKB-KW"/>
</dbReference>
<reference evidence="32 33" key="1">
    <citation type="submission" date="2006-03" db="EMBL/GenBank/DDBJ databases">
        <title>Complete sequence of chromosome of Nitrobacter hamburgensis X14.</title>
        <authorList>
            <consortium name="US DOE Joint Genome Institute"/>
            <person name="Copeland A."/>
            <person name="Lucas S."/>
            <person name="Lapidus A."/>
            <person name="Barry K."/>
            <person name="Detter J.C."/>
            <person name="Glavina del Rio T."/>
            <person name="Hammon N."/>
            <person name="Israni S."/>
            <person name="Dalin E."/>
            <person name="Tice H."/>
            <person name="Pitluck S."/>
            <person name="Chain P."/>
            <person name="Malfatti S."/>
            <person name="Shin M."/>
            <person name="Vergez L."/>
            <person name="Schmutz J."/>
            <person name="Larimer F."/>
            <person name="Land M."/>
            <person name="Hauser L."/>
            <person name="Kyrpides N."/>
            <person name="Ivanova N."/>
            <person name="Ward B."/>
            <person name="Arp D."/>
            <person name="Klotz M."/>
            <person name="Stein L."/>
            <person name="O'Mullan G."/>
            <person name="Starkenburg S."/>
            <person name="Sayavedra L."/>
            <person name="Poret-Peterson A.T."/>
            <person name="Gentry M.E."/>
            <person name="Bruce D."/>
            <person name="Richardson P."/>
        </authorList>
    </citation>
    <scope>NUCLEOTIDE SEQUENCE [LARGE SCALE GENOMIC DNA]</scope>
    <source>
        <strain evidence="33">DSM 10229 / NCIMB 13809 / X14</strain>
    </source>
</reference>
<dbReference type="Pfam" id="PF00905">
    <property type="entry name" value="Transpeptidase"/>
    <property type="match status" value="1"/>
</dbReference>
<dbReference type="PANTHER" id="PTHR32282">
    <property type="entry name" value="BINDING PROTEIN TRANSPEPTIDASE, PUTATIVE-RELATED"/>
    <property type="match status" value="1"/>
</dbReference>
<dbReference type="InterPro" id="IPR012338">
    <property type="entry name" value="Beta-lactam/transpept-like"/>
</dbReference>
<evidence type="ECO:0000256" key="27">
    <source>
        <dbReference type="SAM" id="MobiDB-lite"/>
    </source>
</evidence>
<evidence type="ECO:0000256" key="20">
    <source>
        <dbReference type="ARBA" id="ARBA00023251"/>
    </source>
</evidence>
<organism evidence="32 33">
    <name type="scientific">Nitrobacter hamburgensis (strain DSM 10229 / NCIMB 13809 / X14)</name>
    <dbReference type="NCBI Taxonomy" id="323097"/>
    <lineage>
        <taxon>Bacteria</taxon>
        <taxon>Pseudomonadati</taxon>
        <taxon>Pseudomonadota</taxon>
        <taxon>Alphaproteobacteria</taxon>
        <taxon>Hyphomicrobiales</taxon>
        <taxon>Nitrobacteraceae</taxon>
        <taxon>Nitrobacter</taxon>
    </lineage>
</organism>
<evidence type="ECO:0000256" key="15">
    <source>
        <dbReference type="ARBA" id="ARBA00022960"/>
    </source>
</evidence>
<keyword evidence="15" id="KW-0133">Cell shape</keyword>
<keyword evidence="14" id="KW-0378">Hydrolase</keyword>
<evidence type="ECO:0000256" key="1">
    <source>
        <dbReference type="ARBA" id="ARBA00004249"/>
    </source>
</evidence>
<keyword evidence="17" id="KW-0573">Peptidoglycan synthesis</keyword>
<feature type="domain" description="Glycosyl transferase family 51" evidence="30">
    <location>
        <begin position="72"/>
        <end position="249"/>
    </location>
</feature>
<dbReference type="Gene3D" id="1.10.3810.10">
    <property type="entry name" value="Biosynthetic peptidoglycan transglycosylase-like"/>
    <property type="match status" value="1"/>
</dbReference>
<proteinExistence type="inferred from homology"/>
<keyword evidence="12 32" id="KW-0808">Transferase</keyword>
<dbReference type="EC" id="3.4.16.4" evidence="5"/>
<evidence type="ECO:0000256" key="2">
    <source>
        <dbReference type="ARBA" id="ARBA00004752"/>
    </source>
</evidence>
<feature type="domain" description="Penicillin-binding protein OB-like" evidence="31">
    <location>
        <begin position="338"/>
        <end position="461"/>
    </location>
</feature>
<evidence type="ECO:0000256" key="24">
    <source>
        <dbReference type="ARBA" id="ARBA00044770"/>
    </source>
</evidence>
<dbReference type="InterPro" id="IPR023346">
    <property type="entry name" value="Lysozyme-like_dom_sf"/>
</dbReference>
<keyword evidence="9" id="KW-0121">Carboxypeptidase</keyword>
<dbReference type="GO" id="GO:0009002">
    <property type="term" value="F:serine-type D-Ala-D-Ala carboxypeptidase activity"/>
    <property type="evidence" value="ECO:0007669"/>
    <property type="project" value="UniProtKB-EC"/>
</dbReference>
<keyword evidence="13 28" id="KW-0812">Transmembrane</keyword>
<evidence type="ECO:0000256" key="28">
    <source>
        <dbReference type="SAM" id="Phobius"/>
    </source>
</evidence>
<dbReference type="EC" id="2.4.99.28" evidence="24"/>
<dbReference type="InterPro" id="IPR001460">
    <property type="entry name" value="PCN-bd_Tpept"/>
</dbReference>
<evidence type="ECO:0000256" key="11">
    <source>
        <dbReference type="ARBA" id="ARBA00022676"/>
    </source>
</evidence>
<evidence type="ECO:0000259" key="29">
    <source>
        <dbReference type="Pfam" id="PF00905"/>
    </source>
</evidence>
<feature type="domain" description="Penicillin-binding protein transpeptidase" evidence="29">
    <location>
        <begin position="463"/>
        <end position="758"/>
    </location>
</feature>
<keyword evidence="7" id="KW-1003">Cell membrane</keyword>
<comment type="pathway">
    <text evidence="26">Glycan biosynthesis.</text>
</comment>
<dbReference type="CAZy" id="GT51">
    <property type="family name" value="Glycosyltransferase Family 51"/>
</dbReference>
<dbReference type="KEGG" id="nha:Nham_1824"/>
<evidence type="ECO:0000256" key="8">
    <source>
        <dbReference type="ARBA" id="ARBA00022519"/>
    </source>
</evidence>
<comment type="similarity">
    <text evidence="4">In the N-terminal section; belongs to the glycosyltransferase 51 family.</text>
</comment>
<evidence type="ECO:0000256" key="18">
    <source>
        <dbReference type="ARBA" id="ARBA00022989"/>
    </source>
</evidence>
<dbReference type="GO" id="GO:0009252">
    <property type="term" value="P:peptidoglycan biosynthetic process"/>
    <property type="evidence" value="ECO:0007669"/>
    <property type="project" value="UniProtKB-UniPathway"/>
</dbReference>
<comment type="pathway">
    <text evidence="2">Cell wall biogenesis; peptidoglycan biosynthesis.</text>
</comment>
<evidence type="ECO:0000256" key="25">
    <source>
        <dbReference type="ARBA" id="ARBA00049902"/>
    </source>
</evidence>
<evidence type="ECO:0000256" key="19">
    <source>
        <dbReference type="ARBA" id="ARBA00023136"/>
    </source>
</evidence>
<evidence type="ECO:0000256" key="10">
    <source>
        <dbReference type="ARBA" id="ARBA00022670"/>
    </source>
</evidence>
<accession>Q1QMA9</accession>
<dbReference type="GO" id="GO:0046677">
    <property type="term" value="P:response to antibiotic"/>
    <property type="evidence" value="ECO:0007669"/>
    <property type="project" value="UniProtKB-KW"/>
</dbReference>
<keyword evidence="8" id="KW-0997">Cell inner membrane</keyword>
<dbReference type="Gene3D" id="3.40.710.10">
    <property type="entry name" value="DD-peptidase/beta-lactamase superfamily"/>
    <property type="match status" value="2"/>
</dbReference>
<name>Q1QMA9_NITHX</name>
<evidence type="ECO:0000259" key="30">
    <source>
        <dbReference type="Pfam" id="PF00912"/>
    </source>
</evidence>
<evidence type="ECO:0000256" key="4">
    <source>
        <dbReference type="ARBA" id="ARBA00007739"/>
    </source>
</evidence>
<evidence type="ECO:0000256" key="12">
    <source>
        <dbReference type="ARBA" id="ARBA00022679"/>
    </source>
</evidence>
<evidence type="ECO:0000259" key="31">
    <source>
        <dbReference type="Pfam" id="PF17092"/>
    </source>
</evidence>
<keyword evidence="21" id="KW-0511">Multifunctional enzyme</keyword>
<keyword evidence="18 28" id="KW-1133">Transmembrane helix</keyword>
<keyword evidence="10" id="KW-0645">Protease</keyword>
<dbReference type="FunFam" id="1.10.3810.10:FF:000003">
    <property type="entry name" value="Penicillin-binding protein 1a"/>
    <property type="match status" value="1"/>
</dbReference>
<comment type="similarity">
    <text evidence="3">In the C-terminal section; belongs to the transpeptidase family.</text>
</comment>
<feature type="transmembrane region" description="Helical" evidence="28">
    <location>
        <begin position="20"/>
        <end position="46"/>
    </location>
</feature>
<comment type="catalytic activity">
    <reaction evidence="25">
        <text>[GlcNAc-(1-&gt;4)-Mur2Ac(oyl-L-Ala-gamma-D-Glu-L-Lys-D-Ala-D-Ala)](n)-di-trans,octa-cis-undecaprenyl diphosphate + beta-D-GlcNAc-(1-&gt;4)-Mur2Ac(oyl-L-Ala-gamma-D-Glu-L-Lys-D-Ala-D-Ala)-di-trans,octa-cis-undecaprenyl diphosphate = [GlcNAc-(1-&gt;4)-Mur2Ac(oyl-L-Ala-gamma-D-Glu-L-Lys-D-Ala-D-Ala)](n+1)-di-trans,octa-cis-undecaprenyl diphosphate + di-trans,octa-cis-undecaprenyl diphosphate + H(+)</text>
        <dbReference type="Rhea" id="RHEA:23708"/>
        <dbReference type="Rhea" id="RHEA-COMP:9602"/>
        <dbReference type="Rhea" id="RHEA-COMP:9603"/>
        <dbReference type="ChEBI" id="CHEBI:15378"/>
        <dbReference type="ChEBI" id="CHEBI:58405"/>
        <dbReference type="ChEBI" id="CHEBI:60033"/>
        <dbReference type="ChEBI" id="CHEBI:78435"/>
        <dbReference type="EC" id="2.4.99.28"/>
    </reaction>
</comment>
<comment type="catalytic activity">
    <reaction evidence="23">
        <text>Preferential cleavage: (Ac)2-L-Lys-D-Ala-|-D-Ala. Also transpeptidation of peptidyl-alanyl moieties that are N-acyl substituents of D-alanine.</text>
        <dbReference type="EC" id="3.4.16.4"/>
    </reaction>
</comment>
<keyword evidence="16" id="KW-0735">Signal-anchor</keyword>
<dbReference type="GO" id="GO:0005886">
    <property type="term" value="C:plasma membrane"/>
    <property type="evidence" value="ECO:0007669"/>
    <property type="project" value="UniProtKB-SubCell"/>
</dbReference>
<evidence type="ECO:0000256" key="5">
    <source>
        <dbReference type="ARBA" id="ARBA00012448"/>
    </source>
</evidence>
<gene>
    <name evidence="32" type="ordered locus">Nham_1824</name>
</gene>
<dbReference type="InterPro" id="IPR036950">
    <property type="entry name" value="PBP_transglycosylase"/>
</dbReference>
<dbReference type="eggNOG" id="COG5009">
    <property type="taxonomic scope" value="Bacteria"/>
</dbReference>
<evidence type="ECO:0000256" key="3">
    <source>
        <dbReference type="ARBA" id="ARBA00007090"/>
    </source>
</evidence>
<dbReference type="STRING" id="323097.Nham_1824"/>